<evidence type="ECO:0000256" key="1">
    <source>
        <dbReference type="SAM" id="Phobius"/>
    </source>
</evidence>
<dbReference type="Proteomes" id="UP001558632">
    <property type="component" value="Unassembled WGS sequence"/>
</dbReference>
<protein>
    <submittedName>
        <fullName evidence="2">1-phosphofructokinase</fullName>
    </submittedName>
</protein>
<name>A0ABR3KNT1_TRISP</name>
<feature type="transmembrane region" description="Helical" evidence="1">
    <location>
        <begin position="12"/>
        <end position="32"/>
    </location>
</feature>
<dbReference type="EMBL" id="JBEUSY010000254">
    <property type="protein sequence ID" value="KAL1240933.1"/>
    <property type="molecule type" value="Genomic_DNA"/>
</dbReference>
<reference evidence="2 3" key="1">
    <citation type="submission" date="2024-07" db="EMBL/GenBank/DDBJ databases">
        <title>Enhanced genomic and transcriptomic resources for Trichinella pseudospiralis and T. spiralis underpin the discovery of pronounced molecular differences between stages and species.</title>
        <authorList>
            <person name="Pasi K.K."/>
            <person name="La Rosa G."/>
            <person name="Gomez-Morales M.A."/>
            <person name="Tosini F."/>
            <person name="Sumanam S."/>
            <person name="Young N.D."/>
            <person name="Chang B.C."/>
            <person name="Robin G.B."/>
        </authorList>
    </citation>
    <scope>NUCLEOTIDE SEQUENCE [LARGE SCALE GENOMIC DNA]</scope>
    <source>
        <strain evidence="2">ISS534</strain>
    </source>
</reference>
<evidence type="ECO:0000313" key="2">
    <source>
        <dbReference type="EMBL" id="KAL1240933.1"/>
    </source>
</evidence>
<gene>
    <name evidence="2" type="ORF">TSPI_02751</name>
</gene>
<accession>A0ABR3KNT1</accession>
<keyword evidence="1" id="KW-0472">Membrane</keyword>
<comment type="caution">
    <text evidence="2">The sequence shown here is derived from an EMBL/GenBank/DDBJ whole genome shotgun (WGS) entry which is preliminary data.</text>
</comment>
<keyword evidence="1" id="KW-1133">Transmembrane helix</keyword>
<keyword evidence="1" id="KW-0812">Transmembrane</keyword>
<evidence type="ECO:0000313" key="3">
    <source>
        <dbReference type="Proteomes" id="UP001558632"/>
    </source>
</evidence>
<keyword evidence="3" id="KW-1185">Reference proteome</keyword>
<sequence length="113" mass="12911">MDGLDSLSTLMWNAMHPLNVILVDSIALLGLWRRHRTNMEYSNQTKIITGSSRSSIQSGIASLAWMVRSNRRHIRYRTYQQLPGQKRANRKSKENQGIGQHLPLANEECVSYG</sequence>
<proteinExistence type="predicted"/>
<organism evidence="2 3">
    <name type="scientific">Trichinella spiralis</name>
    <name type="common">Trichina worm</name>
    <dbReference type="NCBI Taxonomy" id="6334"/>
    <lineage>
        <taxon>Eukaryota</taxon>
        <taxon>Metazoa</taxon>
        <taxon>Ecdysozoa</taxon>
        <taxon>Nematoda</taxon>
        <taxon>Enoplea</taxon>
        <taxon>Dorylaimia</taxon>
        <taxon>Trichinellida</taxon>
        <taxon>Trichinellidae</taxon>
        <taxon>Trichinella</taxon>
    </lineage>
</organism>